<dbReference type="InterPro" id="IPR029057">
    <property type="entry name" value="PRTase-like"/>
</dbReference>
<dbReference type="Gene3D" id="3.40.50.2020">
    <property type="match status" value="1"/>
</dbReference>
<comment type="caution">
    <text evidence="1">The sequence shown here is derived from an EMBL/GenBank/DDBJ whole genome shotgun (WGS) entry which is preliminary data.</text>
</comment>
<dbReference type="AlphaFoldDB" id="A0A0I9SDM0"/>
<proteinExistence type="predicted"/>
<dbReference type="EMBL" id="JMZZ02000034">
    <property type="protein sequence ID" value="KFX76448.1"/>
    <property type="molecule type" value="Genomic_DNA"/>
</dbReference>
<reference evidence="1" key="1">
    <citation type="book" date="2014" name="THE 24TH EUROPEAN CONGRESS OF CLINICAL MICROBIOLOGY AND INFECTIOUS DISEASES" publisher="ECCMID 2014" city="Barcelona, Spain">
        <title>Identification of resistance genes in three multidrug-resistant Bacteroides fragilis isolates by whole genome sequencing.</title>
        <editorList>
            <person name="Unknown"/>
            <person name="A."/>
        </editorList>
        <authorList>
            <person name="Sydenham T.V."/>
            <person name="Hasman H."/>
            <person name="Wang M."/>
            <person name="Soki J."/>
            <person name="Nagy E."/>
            <person name="Justesen U.S."/>
        </authorList>
    </citation>
    <scope>NUCLEOTIDE SEQUENCE</scope>
    <source>
        <strain evidence="1">DCMOUH0018B</strain>
    </source>
</reference>
<accession>A0A0I9SDM0</accession>
<reference evidence="1" key="2">
    <citation type="submission" date="2014-07" db="EMBL/GenBank/DDBJ databases">
        <title>Genetics and epidemiology of antimicrobial resistance in B. fragilis group.</title>
        <authorList>
            <person name="Sydenham T.V."/>
            <person name="Hasman H."/>
            <person name="Kemp M."/>
            <person name="Justesen U.S."/>
        </authorList>
    </citation>
    <scope>NUCLEOTIDE SEQUENCE [LARGE SCALE GENOMIC DNA]</scope>
    <source>
        <strain evidence="1">DCMOUH0018B</strain>
    </source>
</reference>
<evidence type="ECO:0008006" key="2">
    <source>
        <dbReference type="Google" id="ProtNLM"/>
    </source>
</evidence>
<protein>
    <recommendedName>
        <fullName evidence="2">Phosphoribosyl transferase domain protein</fullName>
    </recommendedName>
</protein>
<organism evidence="1">
    <name type="scientific">Bacteroides fragilis</name>
    <dbReference type="NCBI Taxonomy" id="817"/>
    <lineage>
        <taxon>Bacteria</taxon>
        <taxon>Pseudomonadati</taxon>
        <taxon>Bacteroidota</taxon>
        <taxon>Bacteroidia</taxon>
        <taxon>Bacteroidales</taxon>
        <taxon>Bacteroidaceae</taxon>
        <taxon>Bacteroides</taxon>
    </lineage>
</organism>
<dbReference type="PATRIC" id="fig|817.53.peg.280"/>
<name>A0A0I9SDM0_BACFG</name>
<dbReference type="CDD" id="cd06223">
    <property type="entry name" value="PRTases_typeI"/>
    <property type="match status" value="1"/>
</dbReference>
<dbReference type="InterPro" id="IPR000836">
    <property type="entry name" value="PRTase_dom"/>
</dbReference>
<gene>
    <name evidence="1" type="ORF">EE52_0201330</name>
</gene>
<evidence type="ECO:0000313" key="1">
    <source>
        <dbReference type="EMBL" id="KFX76448.1"/>
    </source>
</evidence>
<dbReference type="SUPFAM" id="SSF53271">
    <property type="entry name" value="PRTase-like"/>
    <property type="match status" value="1"/>
</dbReference>
<sequence length="132" mass="15016">MKHRDAISLMVIPASTRQRHEHRFKDFCTTASRLLRITNGYDAITITHDREEYKGRQDKDKTANLHFDATAIRGRHILLFDDLLTTGAGLSQVSRRLLACGALSVTGIFLAKTLPPEDEYDFLPVEETEDEE</sequence>